<gene>
    <name evidence="1" type="ORF">GCM10009762_03220</name>
</gene>
<dbReference type="SUPFAM" id="SSF55961">
    <property type="entry name" value="Bet v1-like"/>
    <property type="match status" value="1"/>
</dbReference>
<sequence length="133" mass="14737">MWDALWDLEIHSRVIPFTTVTLVPTEVGHESGLQEGSRFDARTHLGPLTIDDVMRVDRWDPPAEARIVKVGRVFGGTITVRLSDVDGGSRLDWHQTYSVHGLPDIVAWLAVPLVRAGYVRTLSRIIGSQEPAG</sequence>
<organism evidence="1 2">
    <name type="scientific">Dermacoccus barathri</name>
    <dbReference type="NCBI Taxonomy" id="322601"/>
    <lineage>
        <taxon>Bacteria</taxon>
        <taxon>Bacillati</taxon>
        <taxon>Actinomycetota</taxon>
        <taxon>Actinomycetes</taxon>
        <taxon>Micrococcales</taxon>
        <taxon>Dermacoccaceae</taxon>
        <taxon>Dermacoccus</taxon>
    </lineage>
</organism>
<name>A0ABN2B2I9_9MICO</name>
<dbReference type="EMBL" id="BAAANV010000013">
    <property type="protein sequence ID" value="GAA1532658.1"/>
    <property type="molecule type" value="Genomic_DNA"/>
</dbReference>
<evidence type="ECO:0000313" key="1">
    <source>
        <dbReference type="EMBL" id="GAA1532658.1"/>
    </source>
</evidence>
<protein>
    <recommendedName>
        <fullName evidence="3">SRPBCC family protein</fullName>
    </recommendedName>
</protein>
<evidence type="ECO:0008006" key="3">
    <source>
        <dbReference type="Google" id="ProtNLM"/>
    </source>
</evidence>
<dbReference type="Proteomes" id="UP001501288">
    <property type="component" value="Unassembled WGS sequence"/>
</dbReference>
<reference evidence="1 2" key="1">
    <citation type="journal article" date="2019" name="Int. J. Syst. Evol. Microbiol.">
        <title>The Global Catalogue of Microorganisms (GCM) 10K type strain sequencing project: providing services to taxonomists for standard genome sequencing and annotation.</title>
        <authorList>
            <consortium name="The Broad Institute Genomics Platform"/>
            <consortium name="The Broad Institute Genome Sequencing Center for Infectious Disease"/>
            <person name="Wu L."/>
            <person name="Ma J."/>
        </authorList>
    </citation>
    <scope>NUCLEOTIDE SEQUENCE [LARGE SCALE GENOMIC DNA]</scope>
    <source>
        <strain evidence="1 2">JCM 14588</strain>
    </source>
</reference>
<evidence type="ECO:0000313" key="2">
    <source>
        <dbReference type="Proteomes" id="UP001501288"/>
    </source>
</evidence>
<proteinExistence type="predicted"/>
<comment type="caution">
    <text evidence="1">The sequence shown here is derived from an EMBL/GenBank/DDBJ whole genome shotgun (WGS) entry which is preliminary data.</text>
</comment>
<keyword evidence="2" id="KW-1185">Reference proteome</keyword>
<dbReference type="InterPro" id="IPR023393">
    <property type="entry name" value="START-like_dom_sf"/>
</dbReference>
<dbReference type="Gene3D" id="3.30.530.20">
    <property type="match status" value="1"/>
</dbReference>
<accession>A0ABN2B2I9</accession>